<reference evidence="2" key="1">
    <citation type="submission" date="2022-07" db="EMBL/GenBank/DDBJ databases">
        <title>Genome analysis of Parmales, a sister group of diatoms, reveals the evolutionary specialization of diatoms from phago-mixotrophs to photoautotrophs.</title>
        <authorList>
            <person name="Ban H."/>
            <person name="Sato S."/>
            <person name="Yoshikawa S."/>
            <person name="Kazumasa Y."/>
            <person name="Nakamura Y."/>
            <person name="Ichinomiya M."/>
            <person name="Saitoh K."/>
            <person name="Sato N."/>
            <person name="Blanc-Mathieu R."/>
            <person name="Endo H."/>
            <person name="Kuwata A."/>
            <person name="Ogata H."/>
        </authorList>
    </citation>
    <scope>NUCLEOTIDE SEQUENCE</scope>
</reference>
<keyword evidence="3" id="KW-1185">Reference proteome</keyword>
<organism evidence="2 3">
    <name type="scientific">Triparma retinervis</name>
    <dbReference type="NCBI Taxonomy" id="2557542"/>
    <lineage>
        <taxon>Eukaryota</taxon>
        <taxon>Sar</taxon>
        <taxon>Stramenopiles</taxon>
        <taxon>Ochrophyta</taxon>
        <taxon>Bolidophyceae</taxon>
        <taxon>Parmales</taxon>
        <taxon>Triparmaceae</taxon>
        <taxon>Triparma</taxon>
    </lineage>
</organism>
<dbReference type="InterPro" id="IPR013328">
    <property type="entry name" value="6PGD_dom2"/>
</dbReference>
<dbReference type="GO" id="GO:0016491">
    <property type="term" value="F:oxidoreductase activity"/>
    <property type="evidence" value="ECO:0007669"/>
    <property type="project" value="InterPro"/>
</dbReference>
<dbReference type="InterPro" id="IPR036291">
    <property type="entry name" value="NAD(P)-bd_dom_sf"/>
</dbReference>
<dbReference type="InterPro" id="IPR008927">
    <property type="entry name" value="6-PGluconate_DH-like_C_sf"/>
</dbReference>
<dbReference type="Gene3D" id="1.10.1040.10">
    <property type="entry name" value="N-(1-d-carboxylethyl)-l-norvaline Dehydrogenase, domain 2"/>
    <property type="match status" value="1"/>
</dbReference>
<dbReference type="InterPro" id="IPR003421">
    <property type="entry name" value="Opine_DH"/>
</dbReference>
<dbReference type="AlphaFoldDB" id="A0A9W7ECI9"/>
<dbReference type="SUPFAM" id="SSF51735">
    <property type="entry name" value="NAD(P)-binding Rossmann-fold domains"/>
    <property type="match status" value="1"/>
</dbReference>
<accession>A0A9W7ECI9</accession>
<dbReference type="InterPro" id="IPR051729">
    <property type="entry name" value="Opine/Lysopine_DH"/>
</dbReference>
<evidence type="ECO:0000313" key="3">
    <source>
        <dbReference type="Proteomes" id="UP001165082"/>
    </source>
</evidence>
<comment type="caution">
    <text evidence="2">The sequence shown here is derived from an EMBL/GenBank/DDBJ whole genome shotgun (WGS) entry which is preliminary data.</text>
</comment>
<dbReference type="Gene3D" id="3.40.50.720">
    <property type="entry name" value="NAD(P)-binding Rossmann-like Domain"/>
    <property type="match status" value="1"/>
</dbReference>
<proteinExistence type="predicted"/>
<evidence type="ECO:0000313" key="2">
    <source>
        <dbReference type="EMBL" id="GMH71263.1"/>
    </source>
</evidence>
<sequence>MPPKTKNPITVTVCGGGNGAHCCVGYIGAKHPEFVVNVLTTKPEKWSPTRRLKVTTRTSSWAHKGDIVGAINTVSSDPEDVIPSSDVVLVAAPSHVHGTILERCAAHLKDGALIGTIFAQGGFDWIVKDAIGAAGMEKIQGVFGLQNIPWICKVTKYGEESRILGPKKQLKVVASPIEITDQCASLVESLFDIPCAKLPNFLNVTLTPSNQIIHPARYVAVFHDFKFGETTYSMAELEKRKGLTLYEDFDALSAEYLAHLDNELQTIKIALCLHYPQLDLSAVSPIKERIIKGYGDDVADTSSLLSVMRTNKGYVGCGTPLTKTPDGRYTPNFGCRLYWEDVPYGLCILKGLAEMLGNIPTPTINKMIYWHQEHMGKEFLSQDGTLNPLLLPETGAPARYGLHTLDEVVKNCIPKNLRRFKPPTVGLPSKM</sequence>
<dbReference type="OrthoDB" id="6058913at2759"/>
<dbReference type="PANTHER" id="PTHR38015:SF1">
    <property type="entry name" value="OPINE DEHYDROGENASE DOMAIN-CONTAINING PROTEIN"/>
    <property type="match status" value="1"/>
</dbReference>
<dbReference type="Proteomes" id="UP001165082">
    <property type="component" value="Unassembled WGS sequence"/>
</dbReference>
<gene>
    <name evidence="2" type="ORF">TrRE_jg4130</name>
</gene>
<name>A0A9W7ECI9_9STRA</name>
<dbReference type="EMBL" id="BRXZ01001440">
    <property type="protein sequence ID" value="GMH71263.1"/>
    <property type="molecule type" value="Genomic_DNA"/>
</dbReference>
<dbReference type="Pfam" id="PF02317">
    <property type="entry name" value="Octopine_DH"/>
    <property type="match status" value="1"/>
</dbReference>
<protein>
    <recommendedName>
        <fullName evidence="1">Opine dehydrogenase domain-containing protein</fullName>
    </recommendedName>
</protein>
<feature type="domain" description="Opine dehydrogenase" evidence="1">
    <location>
        <begin position="198"/>
        <end position="374"/>
    </location>
</feature>
<dbReference type="PANTHER" id="PTHR38015">
    <property type="entry name" value="BLR6086 PROTEIN"/>
    <property type="match status" value="1"/>
</dbReference>
<evidence type="ECO:0000259" key="1">
    <source>
        <dbReference type="Pfam" id="PF02317"/>
    </source>
</evidence>
<dbReference type="SUPFAM" id="SSF48179">
    <property type="entry name" value="6-phosphogluconate dehydrogenase C-terminal domain-like"/>
    <property type="match status" value="1"/>
</dbReference>